<dbReference type="InterPro" id="IPR042099">
    <property type="entry name" value="ANL_N_sf"/>
</dbReference>
<comment type="caution">
    <text evidence="10">The sequence shown here is derived from an EMBL/GenBank/DDBJ whole genome shotgun (WGS) entry which is preliminary data.</text>
</comment>
<dbReference type="PROSITE" id="PS00455">
    <property type="entry name" value="AMP_BINDING"/>
    <property type="match status" value="1"/>
</dbReference>
<dbReference type="Pfam" id="PF13193">
    <property type="entry name" value="AMP-binding_C"/>
    <property type="match status" value="1"/>
</dbReference>
<evidence type="ECO:0000256" key="2">
    <source>
        <dbReference type="ARBA" id="ARBA00005102"/>
    </source>
</evidence>
<reference evidence="11" key="1">
    <citation type="journal article" date="2019" name="Int. J. Syst. Evol. Microbiol.">
        <title>The Global Catalogue of Microorganisms (GCM) 10K type strain sequencing project: providing services to taxonomists for standard genome sequencing and annotation.</title>
        <authorList>
            <consortium name="The Broad Institute Genomics Platform"/>
            <consortium name="The Broad Institute Genome Sequencing Center for Infectious Disease"/>
            <person name="Wu L."/>
            <person name="Ma J."/>
        </authorList>
    </citation>
    <scope>NUCLEOTIDE SEQUENCE [LARGE SCALE GENOMIC DNA]</scope>
    <source>
        <strain evidence="11">JCM 16908</strain>
    </source>
</reference>
<dbReference type="InterPro" id="IPR010071">
    <property type="entry name" value="AA_adenyl_dom"/>
</dbReference>
<evidence type="ECO:0000256" key="1">
    <source>
        <dbReference type="ARBA" id="ARBA00001957"/>
    </source>
</evidence>
<gene>
    <name evidence="10" type="ORF">GCM10022226_30650</name>
</gene>
<evidence type="ECO:0000313" key="11">
    <source>
        <dbReference type="Proteomes" id="UP001500888"/>
    </source>
</evidence>
<dbReference type="Gene3D" id="3.30.559.30">
    <property type="entry name" value="Nonribosomal peptide synthetase, condensation domain"/>
    <property type="match status" value="1"/>
</dbReference>
<dbReference type="Pfam" id="PF00501">
    <property type="entry name" value="AMP-binding"/>
    <property type="match status" value="1"/>
</dbReference>
<dbReference type="InterPro" id="IPR020845">
    <property type="entry name" value="AMP-binding_CS"/>
</dbReference>
<dbReference type="InterPro" id="IPR044894">
    <property type="entry name" value="TubC_N_sf"/>
</dbReference>
<dbReference type="SUPFAM" id="SSF52777">
    <property type="entry name" value="CoA-dependent acyltransferases"/>
    <property type="match status" value="2"/>
</dbReference>
<dbReference type="Gene3D" id="1.10.1200.10">
    <property type="entry name" value="ACP-like"/>
    <property type="match status" value="1"/>
</dbReference>
<dbReference type="PANTHER" id="PTHR45527:SF10">
    <property type="entry name" value="PYOCHELIN SYNTHASE PCHF"/>
    <property type="match status" value="1"/>
</dbReference>
<comment type="similarity">
    <text evidence="3">Belongs to the ATP-dependent AMP-binding enzyme family. MbtB subfamily.</text>
</comment>
<dbReference type="Pfam" id="PF00550">
    <property type="entry name" value="PP-binding"/>
    <property type="match status" value="1"/>
</dbReference>
<dbReference type="Gene3D" id="1.10.10.1830">
    <property type="entry name" value="Non-ribosomal peptide synthase, adenylation domain"/>
    <property type="match status" value="1"/>
</dbReference>
<dbReference type="SMART" id="SM00823">
    <property type="entry name" value="PKS_PP"/>
    <property type="match status" value="1"/>
</dbReference>
<dbReference type="InterPro" id="IPR023213">
    <property type="entry name" value="CAT-like_dom_sf"/>
</dbReference>
<dbReference type="Pfam" id="PF00668">
    <property type="entry name" value="Condensation"/>
    <property type="match status" value="1"/>
</dbReference>
<dbReference type="Gene3D" id="3.40.50.12780">
    <property type="entry name" value="N-terminal domain of ligase-like"/>
    <property type="match status" value="1"/>
</dbReference>
<sequence>MSHVQVLREIESRGLSIAAAGNDLRLQGPRERMDPDLIGRIKAHKTELIAHLSALVAGQAREFPLTPLQRGYLLGRGDMFEMGNVANHVYFENEGCWDLDRLEAALRQVIERHGMLRTRFTESGQIEEETAGGFAIGRLDLRGQSEAEQERRRRALREERSHRMLPVDRAPLLAVDVTILSDERMVLHVSEDGLVMDGISAMIFMRDWWEAYRDGPGEAPPQEASFEAYVAALEAARTRPAALRSREYWFARLDDLAPHPDLPLRTSPAAITHPRFVPRTVRMDAAPWAELKARASRAGLTPASLLLAAYGETLAAWGAGPRFTVTTTVADRPPIHPRVLGAIGAFSDTMLVEMEIDRSVGFTARARALQTRLRGDLDNRHFSGVEVMRELGRRRGAAGARMPFTFNCAIGYVQADLDGSTFELFGPQVYSVGQTPQVWLNVFAREQHGGLVIQIDGVDELFPEGLLGDLVEGYQRLLDRLLDEEAWSATVFDLVPEAQRARRRLMNDTATPRPEALLQDAFAARAVQAPEAPAILTTGATMSYGELYDRARHAAAWLRARGAGRDTLVGLVMTRGPEQIVAIMATLMAGAAYLPVDAELPERRRRYMLRDGRVRHVLTNAGWTDEDDEAEVLSLDATRPLGAEPVPDVPPAEGAHPGDLAYVLYTSGTTGEPKGVMVSHRSVANVVADCGERFAIGPDDRFFAVSAFTFDLSVYDVFGALGAGAAIVMPDHATAADPAHWLELCERAGVTVWNSVPAIVSLLLDQAVKDRPQALATLRLVMMSGDRIPPTLPVALRGLKDDLTLVSLGGPTETTIWNILHPIGPEDDGSRSIPYGRPNANNRAYVLGPDGQDLPDWVAGEICAAGTGLARGYWGDQARTGERFRYDEALGELLYRTGDIGRHLPTGEIEILGRADHQLKVNGYRIEAGEIEARLTGIDGVRDAVVLRQEGTRGDRLVAHLVADGEARPPDESLSRELRTHLPGYMIPSAYTWHASLPLTRNGKVDRGGLAAVRPGGPVPAPAPGQGAAASELERAIAALWASVLKLPDVPVETGFVDLGGDSIAAAGIATRVRKEYGVVIPLHRLPEVATVRAMAAYVERGGA</sequence>
<keyword evidence="6" id="KW-0597">Phosphoprotein</keyword>
<evidence type="ECO:0000256" key="3">
    <source>
        <dbReference type="ARBA" id="ARBA00007380"/>
    </source>
</evidence>
<keyword evidence="5" id="KW-0596">Phosphopantetheine</keyword>
<dbReference type="Proteomes" id="UP001500888">
    <property type="component" value="Unassembled WGS sequence"/>
</dbReference>
<dbReference type="NCBIfam" id="TIGR01733">
    <property type="entry name" value="AA-adenyl-dom"/>
    <property type="match status" value="1"/>
</dbReference>
<dbReference type="Gene3D" id="3.30.559.10">
    <property type="entry name" value="Chloramphenicol acetyltransferase-like domain"/>
    <property type="match status" value="1"/>
</dbReference>
<dbReference type="InterPro" id="IPR009081">
    <property type="entry name" value="PP-bd_ACP"/>
</dbReference>
<dbReference type="CDD" id="cd19535">
    <property type="entry name" value="Cyc_NRPS"/>
    <property type="match status" value="1"/>
</dbReference>
<evidence type="ECO:0000259" key="9">
    <source>
        <dbReference type="PROSITE" id="PS50075"/>
    </source>
</evidence>
<evidence type="ECO:0000313" key="10">
    <source>
        <dbReference type="EMBL" id="GAA3808398.1"/>
    </source>
</evidence>
<dbReference type="PRINTS" id="PR00154">
    <property type="entry name" value="AMPBINDING"/>
</dbReference>
<dbReference type="InterPro" id="IPR041464">
    <property type="entry name" value="TubC_N"/>
</dbReference>
<evidence type="ECO:0000256" key="5">
    <source>
        <dbReference type="ARBA" id="ARBA00022450"/>
    </source>
</evidence>
<name>A0ABP7I1X6_9ACTN</name>
<evidence type="ECO:0000256" key="8">
    <source>
        <dbReference type="ARBA" id="ARBA00033440"/>
    </source>
</evidence>
<dbReference type="PANTHER" id="PTHR45527">
    <property type="entry name" value="NONRIBOSOMAL PEPTIDE SYNTHETASE"/>
    <property type="match status" value="1"/>
</dbReference>
<dbReference type="InterPro" id="IPR020459">
    <property type="entry name" value="AMP-binding"/>
</dbReference>
<comment type="pathway">
    <text evidence="2">Siderophore biosynthesis; mycobactin biosynthesis.</text>
</comment>
<dbReference type="InterPro" id="IPR045851">
    <property type="entry name" value="AMP-bd_C_sf"/>
</dbReference>
<dbReference type="Pfam" id="PF18563">
    <property type="entry name" value="TubC_N"/>
    <property type="match status" value="1"/>
</dbReference>
<evidence type="ECO:0000256" key="7">
    <source>
        <dbReference type="ARBA" id="ARBA00022598"/>
    </source>
</evidence>
<dbReference type="EMBL" id="BAAAZR010000006">
    <property type="protein sequence ID" value="GAA3808398.1"/>
    <property type="molecule type" value="Genomic_DNA"/>
</dbReference>
<dbReference type="SUPFAM" id="SSF56801">
    <property type="entry name" value="Acetyl-CoA synthetase-like"/>
    <property type="match status" value="1"/>
</dbReference>
<dbReference type="InterPro" id="IPR020806">
    <property type="entry name" value="PKS_PP-bd"/>
</dbReference>
<proteinExistence type="inferred from homology"/>
<dbReference type="Gene3D" id="3.30.300.30">
    <property type="match status" value="1"/>
</dbReference>
<keyword evidence="11" id="KW-1185">Reference proteome</keyword>
<organism evidence="10 11">
    <name type="scientific">Sphaerisporangium flaviroseum</name>
    <dbReference type="NCBI Taxonomy" id="509199"/>
    <lineage>
        <taxon>Bacteria</taxon>
        <taxon>Bacillati</taxon>
        <taxon>Actinomycetota</taxon>
        <taxon>Actinomycetes</taxon>
        <taxon>Streptosporangiales</taxon>
        <taxon>Streptosporangiaceae</taxon>
        <taxon>Sphaerisporangium</taxon>
    </lineage>
</organism>
<dbReference type="PROSITE" id="PS00012">
    <property type="entry name" value="PHOSPHOPANTETHEINE"/>
    <property type="match status" value="1"/>
</dbReference>
<dbReference type="InterPro" id="IPR006162">
    <property type="entry name" value="Ppantetheine_attach_site"/>
</dbReference>
<keyword evidence="7" id="KW-0436">Ligase</keyword>
<evidence type="ECO:0000256" key="6">
    <source>
        <dbReference type="ARBA" id="ARBA00022553"/>
    </source>
</evidence>
<dbReference type="InterPro" id="IPR057737">
    <property type="entry name" value="Condensation_MtbB-like"/>
</dbReference>
<dbReference type="RefSeq" id="WP_344939414.1">
    <property type="nucleotide sequence ID" value="NZ_BAAAZR010000006.1"/>
</dbReference>
<dbReference type="InterPro" id="IPR001242">
    <property type="entry name" value="Condensation_dom"/>
</dbReference>
<dbReference type="InterPro" id="IPR000873">
    <property type="entry name" value="AMP-dep_synth/lig_dom"/>
</dbReference>
<feature type="domain" description="Carrier" evidence="9">
    <location>
        <begin position="1028"/>
        <end position="1103"/>
    </location>
</feature>
<evidence type="ECO:0000256" key="4">
    <source>
        <dbReference type="ARBA" id="ARBA00016743"/>
    </source>
</evidence>
<dbReference type="PROSITE" id="PS50075">
    <property type="entry name" value="CARRIER"/>
    <property type="match status" value="1"/>
</dbReference>
<comment type="cofactor">
    <cofactor evidence="1">
        <name>pantetheine 4'-phosphate</name>
        <dbReference type="ChEBI" id="CHEBI:47942"/>
    </cofactor>
</comment>
<dbReference type="SUPFAM" id="SSF47336">
    <property type="entry name" value="ACP-like"/>
    <property type="match status" value="1"/>
</dbReference>
<accession>A0ABP7I1X6</accession>
<dbReference type="InterPro" id="IPR036736">
    <property type="entry name" value="ACP-like_sf"/>
</dbReference>
<dbReference type="InterPro" id="IPR025110">
    <property type="entry name" value="AMP-bd_C"/>
</dbReference>
<protein>
    <recommendedName>
        <fullName evidence="4">Phenyloxazoline synthase MbtB</fullName>
    </recommendedName>
    <alternativeName>
        <fullName evidence="8">Mycobactin synthetase protein B</fullName>
    </alternativeName>
</protein>